<dbReference type="OMA" id="TMASELM"/>
<gene>
    <name evidence="7" type="ORF">BSAL_30395</name>
</gene>
<dbReference type="InterPro" id="IPR036504">
    <property type="entry name" value="CGI121/TPRKB_sf"/>
</dbReference>
<evidence type="ECO:0000256" key="3">
    <source>
        <dbReference type="ARBA" id="ARBA00022694"/>
    </source>
</evidence>
<dbReference type="Gene3D" id="3.30.2380.10">
    <property type="entry name" value="CGI121/TPRKB"/>
    <property type="match status" value="1"/>
</dbReference>
<dbReference type="VEuPathDB" id="TriTrypDB:BSAL_30395"/>
<evidence type="ECO:0000313" key="8">
    <source>
        <dbReference type="Proteomes" id="UP000051952"/>
    </source>
</evidence>
<dbReference type="PANTHER" id="PTHR15840">
    <property type="entry name" value="CGI-121 FAMILY MEMBER"/>
    <property type="match status" value="1"/>
</dbReference>
<name>A0A0S4JLS7_BODSA</name>
<dbReference type="InterPro" id="IPR013926">
    <property type="entry name" value="CGI121/TPRKB"/>
</dbReference>
<evidence type="ECO:0000256" key="5">
    <source>
        <dbReference type="RuleBase" id="RU004398"/>
    </source>
</evidence>
<comment type="similarity">
    <text evidence="2 5">Belongs to the CGI121/TPRKB family.</text>
</comment>
<dbReference type="Pfam" id="PF08617">
    <property type="entry name" value="CGI-121"/>
    <property type="match status" value="2"/>
</dbReference>
<dbReference type="SUPFAM" id="SSF143870">
    <property type="entry name" value="PF0523-like"/>
    <property type="match status" value="1"/>
</dbReference>
<keyword evidence="4 5" id="KW-0539">Nucleus</keyword>
<keyword evidence="8" id="KW-1185">Reference proteome</keyword>
<keyword evidence="3" id="KW-0819">tRNA processing</keyword>
<comment type="subcellular location">
    <subcellularLocation>
        <location evidence="1">Nucleus</location>
    </subcellularLocation>
</comment>
<evidence type="ECO:0000256" key="6">
    <source>
        <dbReference type="SAM" id="MobiDB-lite"/>
    </source>
</evidence>
<organism evidence="7 8">
    <name type="scientific">Bodo saltans</name>
    <name type="common">Flagellated protozoan</name>
    <dbReference type="NCBI Taxonomy" id="75058"/>
    <lineage>
        <taxon>Eukaryota</taxon>
        <taxon>Discoba</taxon>
        <taxon>Euglenozoa</taxon>
        <taxon>Kinetoplastea</taxon>
        <taxon>Metakinetoplastina</taxon>
        <taxon>Eubodonida</taxon>
        <taxon>Bodonidae</taxon>
        <taxon>Bodo</taxon>
    </lineage>
</organism>
<dbReference type="GO" id="GO:0005829">
    <property type="term" value="C:cytosol"/>
    <property type="evidence" value="ECO:0007669"/>
    <property type="project" value="TreeGrafter"/>
</dbReference>
<evidence type="ECO:0000256" key="4">
    <source>
        <dbReference type="ARBA" id="ARBA00023242"/>
    </source>
</evidence>
<accession>A0A0S4JLS7</accession>
<dbReference type="Proteomes" id="UP000051952">
    <property type="component" value="Unassembled WGS sequence"/>
</dbReference>
<dbReference type="GO" id="GO:0016301">
    <property type="term" value="F:kinase activity"/>
    <property type="evidence" value="ECO:0007669"/>
    <property type="project" value="UniProtKB-KW"/>
</dbReference>
<evidence type="ECO:0000256" key="2">
    <source>
        <dbReference type="ARBA" id="ARBA00005546"/>
    </source>
</evidence>
<dbReference type="AlphaFoldDB" id="A0A0S4JLS7"/>
<keyword evidence="7" id="KW-0808">Transferase</keyword>
<feature type="region of interest" description="Disordered" evidence="6">
    <location>
        <begin position="98"/>
        <end position="121"/>
    </location>
</feature>
<dbReference type="GO" id="GO:0002949">
    <property type="term" value="P:tRNA threonylcarbamoyladenosine modification"/>
    <property type="evidence" value="ECO:0007669"/>
    <property type="project" value="TreeGrafter"/>
</dbReference>
<dbReference type="GO" id="GO:0005634">
    <property type="term" value="C:nucleus"/>
    <property type="evidence" value="ECO:0007669"/>
    <property type="project" value="UniProtKB-SubCell"/>
</dbReference>
<evidence type="ECO:0000256" key="1">
    <source>
        <dbReference type="ARBA" id="ARBA00004123"/>
    </source>
</evidence>
<protein>
    <submittedName>
        <fullName evidence="7">Kinase binding protein CGI-121, putative</fullName>
    </submittedName>
</protein>
<dbReference type="PANTHER" id="PTHR15840:SF10">
    <property type="entry name" value="EKC_KEOPS COMPLEX SUBUNIT TPRKB"/>
    <property type="match status" value="1"/>
</dbReference>
<reference evidence="8" key="1">
    <citation type="submission" date="2015-09" db="EMBL/GenBank/DDBJ databases">
        <authorList>
            <consortium name="Pathogen Informatics"/>
        </authorList>
    </citation>
    <scope>NUCLEOTIDE SEQUENCE [LARGE SCALE GENOMIC DNA]</scope>
    <source>
        <strain evidence="8">Lake Konstanz</strain>
    </source>
</reference>
<dbReference type="OrthoDB" id="272543at2759"/>
<proteinExistence type="inferred from homology"/>
<dbReference type="GO" id="GO:0000408">
    <property type="term" value="C:EKC/KEOPS complex"/>
    <property type="evidence" value="ECO:0007669"/>
    <property type="project" value="TreeGrafter"/>
</dbReference>
<sequence>MSLTMERMGEWVVLAFHSISNLDELLSDVKLLSLCGVMNGSLICSRLQLAVAMQRLSNHLAVSGGQLRSRTMASELMLMLSPTRNITEALRLFSVDPSSSALSSSSSSGRISIGDASSTSSPSSAAVVVLALHNPQREDIGYVVERVEGAAFPLSELLAHADATAIAKVYGIGAAELQHCGLEASVVNRIAIADI</sequence>
<keyword evidence="7" id="KW-0418">Kinase</keyword>
<evidence type="ECO:0000313" key="7">
    <source>
        <dbReference type="EMBL" id="CUG91139.1"/>
    </source>
</evidence>
<dbReference type="EMBL" id="CYKH01001892">
    <property type="protein sequence ID" value="CUG91139.1"/>
    <property type="molecule type" value="Genomic_DNA"/>
</dbReference>